<reference evidence="2" key="1">
    <citation type="submission" date="2011-01" db="EMBL/GenBank/DDBJ databases">
        <title>Complete sequence of chromosome of Acidobacterium sp. MP5ACTX9.</title>
        <authorList>
            <consortium name="US DOE Joint Genome Institute"/>
            <person name="Lucas S."/>
            <person name="Copeland A."/>
            <person name="Lapidus A."/>
            <person name="Cheng J.-F."/>
            <person name="Goodwin L."/>
            <person name="Pitluck S."/>
            <person name="Teshima H."/>
            <person name="Detter J.C."/>
            <person name="Han C."/>
            <person name="Tapia R."/>
            <person name="Land M."/>
            <person name="Hauser L."/>
            <person name="Kyrpides N."/>
            <person name="Ivanova N."/>
            <person name="Ovchinnikova G."/>
            <person name="Pagani I."/>
            <person name="Rawat S.R."/>
            <person name="Mannisto M."/>
            <person name="Haggblom M.M."/>
            <person name="Woyke T."/>
        </authorList>
    </citation>
    <scope>NUCLEOTIDE SEQUENCE [LARGE SCALE GENOMIC DNA]</scope>
    <source>
        <strain evidence="2">MP5ACTX9</strain>
    </source>
</reference>
<gene>
    <name evidence="1" type="ordered locus">AciX9_3734</name>
</gene>
<organism evidence="2">
    <name type="scientific">Granulicella tundricola (strain ATCC BAA-1859 / DSM 23138 / MP5ACTX9)</name>
    <dbReference type="NCBI Taxonomy" id="1198114"/>
    <lineage>
        <taxon>Bacteria</taxon>
        <taxon>Pseudomonadati</taxon>
        <taxon>Acidobacteriota</taxon>
        <taxon>Terriglobia</taxon>
        <taxon>Terriglobales</taxon>
        <taxon>Acidobacteriaceae</taxon>
        <taxon>Granulicella</taxon>
    </lineage>
</organism>
<evidence type="ECO:0000313" key="2">
    <source>
        <dbReference type="Proteomes" id="UP000000343"/>
    </source>
</evidence>
<dbReference type="InterPro" id="IPR038296">
    <property type="entry name" value="ParD_sf"/>
</dbReference>
<dbReference type="KEGG" id="acm:AciX9_3734"/>
<dbReference type="HOGENOM" id="CLU_144805_4_0_0"/>
<accession>E8WVX6</accession>
<dbReference type="AlphaFoldDB" id="E8WVX6"/>
<dbReference type="eggNOG" id="COG3609">
    <property type="taxonomic scope" value="Bacteria"/>
</dbReference>
<keyword evidence="2" id="KW-1185">Reference proteome</keyword>
<dbReference type="STRING" id="1198114.AciX9_3734"/>
<dbReference type="InterPro" id="IPR010985">
    <property type="entry name" value="Ribbon_hlx_hlx"/>
</dbReference>
<dbReference type="Gene3D" id="6.10.10.120">
    <property type="entry name" value="Antitoxin ParD1-like"/>
    <property type="match status" value="1"/>
</dbReference>
<evidence type="ECO:0008006" key="3">
    <source>
        <dbReference type="Google" id="ProtNLM"/>
    </source>
</evidence>
<protein>
    <recommendedName>
        <fullName evidence="3">Addiction module antidote protein, CC2985 family</fullName>
    </recommendedName>
</protein>
<dbReference type="PaxDb" id="1198114-AciX9_3734"/>
<proteinExistence type="predicted"/>
<evidence type="ECO:0000313" key="1">
    <source>
        <dbReference type="EMBL" id="ADW70735.1"/>
    </source>
</evidence>
<name>E8WVX6_GRATM</name>
<dbReference type="RefSeq" id="WP_013582044.1">
    <property type="nucleotide sequence ID" value="NC_015064.1"/>
</dbReference>
<sequence>MAASETISVALSPEILTVVHEAVEAGEYASSGDVVRDALQEWTEARRLRQVEHGDLRRLWQQSIESDVSVSADEVLDRLERKYQLMADQAAEAK</sequence>
<dbReference type="Proteomes" id="UP000000343">
    <property type="component" value="Chromosome"/>
</dbReference>
<dbReference type="SUPFAM" id="SSF47598">
    <property type="entry name" value="Ribbon-helix-helix"/>
    <property type="match status" value="1"/>
</dbReference>
<dbReference type="GO" id="GO:0006355">
    <property type="term" value="P:regulation of DNA-templated transcription"/>
    <property type="evidence" value="ECO:0007669"/>
    <property type="project" value="InterPro"/>
</dbReference>
<dbReference type="OrthoDB" id="514770at2"/>
<dbReference type="EMBL" id="CP002480">
    <property type="protein sequence ID" value="ADW70735.1"/>
    <property type="molecule type" value="Genomic_DNA"/>
</dbReference>